<keyword evidence="7" id="KW-1185">Reference proteome</keyword>
<dbReference type="RefSeq" id="WP_021250910.1">
    <property type="nucleotide sequence ID" value="NZ_ATJV01000103.1"/>
</dbReference>
<dbReference type="SUPFAM" id="SSF53335">
    <property type="entry name" value="S-adenosyl-L-methionine-dependent methyltransferases"/>
    <property type="match status" value="1"/>
</dbReference>
<keyword evidence="1" id="KW-0489">Methyltransferase</keyword>
<feature type="domain" description="Methyltransferase" evidence="5">
    <location>
        <begin position="125"/>
        <end position="211"/>
    </location>
</feature>
<organism evidence="6 7">
    <name type="scientific">Thauera terpenica 58Eu</name>
    <dbReference type="NCBI Taxonomy" id="1348657"/>
    <lineage>
        <taxon>Bacteria</taxon>
        <taxon>Pseudomonadati</taxon>
        <taxon>Pseudomonadota</taxon>
        <taxon>Betaproteobacteria</taxon>
        <taxon>Rhodocyclales</taxon>
        <taxon>Zoogloeaceae</taxon>
        <taxon>Thauera</taxon>
    </lineage>
</organism>
<dbReference type="PANTHER" id="PTHR13610:SF11">
    <property type="entry name" value="METHYLTRANSFERASE DOMAIN-CONTAINING PROTEIN"/>
    <property type="match status" value="1"/>
</dbReference>
<proteinExistence type="predicted"/>
<dbReference type="Proteomes" id="UP000015455">
    <property type="component" value="Unassembled WGS sequence"/>
</dbReference>
<dbReference type="AlphaFoldDB" id="T0AU02"/>
<dbReference type="PANTHER" id="PTHR13610">
    <property type="entry name" value="METHYLTRANSFERASE DOMAIN-CONTAINING PROTEIN"/>
    <property type="match status" value="1"/>
</dbReference>
<evidence type="ECO:0000256" key="4">
    <source>
        <dbReference type="SAM" id="Phobius"/>
    </source>
</evidence>
<dbReference type="GO" id="GO:0032259">
    <property type="term" value="P:methylation"/>
    <property type="evidence" value="ECO:0007669"/>
    <property type="project" value="UniProtKB-KW"/>
</dbReference>
<dbReference type="GO" id="GO:0016279">
    <property type="term" value="F:protein-lysine N-methyltransferase activity"/>
    <property type="evidence" value="ECO:0007669"/>
    <property type="project" value="InterPro"/>
</dbReference>
<keyword evidence="4" id="KW-0472">Membrane</keyword>
<dbReference type="Gene3D" id="3.40.50.150">
    <property type="entry name" value="Vaccinia Virus protein VP39"/>
    <property type="match status" value="1"/>
</dbReference>
<comment type="caution">
    <text evidence="6">The sequence shown here is derived from an EMBL/GenBank/DDBJ whole genome shotgun (WGS) entry which is preliminary data.</text>
</comment>
<evidence type="ECO:0000256" key="2">
    <source>
        <dbReference type="ARBA" id="ARBA00022679"/>
    </source>
</evidence>
<evidence type="ECO:0000256" key="3">
    <source>
        <dbReference type="ARBA" id="ARBA00022691"/>
    </source>
</evidence>
<evidence type="ECO:0000313" key="6">
    <source>
        <dbReference type="EMBL" id="EPZ14108.1"/>
    </source>
</evidence>
<name>T0AU02_9RHOO</name>
<dbReference type="STRING" id="1348657.M622_07570"/>
<feature type="transmembrane region" description="Helical" evidence="4">
    <location>
        <begin position="81"/>
        <end position="97"/>
    </location>
</feature>
<dbReference type="InterPro" id="IPR041698">
    <property type="entry name" value="Methyltransf_25"/>
</dbReference>
<dbReference type="eggNOG" id="COG2890">
    <property type="taxonomic scope" value="Bacteria"/>
</dbReference>
<dbReference type="InterPro" id="IPR029063">
    <property type="entry name" value="SAM-dependent_MTases_sf"/>
</dbReference>
<evidence type="ECO:0000259" key="5">
    <source>
        <dbReference type="Pfam" id="PF13649"/>
    </source>
</evidence>
<dbReference type="OrthoDB" id="5611641at2"/>
<reference evidence="6 7" key="1">
    <citation type="submission" date="2013-06" db="EMBL/GenBank/DDBJ databases">
        <title>Draft genome sequence of Thauera terpenica.</title>
        <authorList>
            <person name="Liu B."/>
            <person name="Frostegard A.H."/>
            <person name="Shapleigh J.P."/>
        </authorList>
    </citation>
    <scope>NUCLEOTIDE SEQUENCE [LARGE SCALE GENOMIC DNA]</scope>
    <source>
        <strain evidence="6 7">58Eu</strain>
    </source>
</reference>
<dbReference type="CDD" id="cd02440">
    <property type="entry name" value="AdoMet_MTases"/>
    <property type="match status" value="1"/>
</dbReference>
<dbReference type="EMBL" id="ATJV01000103">
    <property type="protein sequence ID" value="EPZ14108.1"/>
    <property type="molecule type" value="Genomic_DNA"/>
</dbReference>
<protein>
    <recommendedName>
        <fullName evidence="5">Methyltransferase domain-containing protein</fullName>
    </recommendedName>
</protein>
<accession>T0AU02</accession>
<evidence type="ECO:0000256" key="1">
    <source>
        <dbReference type="ARBA" id="ARBA00022603"/>
    </source>
</evidence>
<dbReference type="InterPro" id="IPR026170">
    <property type="entry name" value="FAM173A/B"/>
</dbReference>
<sequence>MPPALKALLAQILGAAGALALARSGLLSGLWPLLAAQATLAAGTALLLRSARWWLPIHLGFLPLAVLAHGLTRHFGLHPGWYLAGFVLLLLVYWTSFRTQVPLYLSNRATAKAVLDLLPPTPARVLDIGAGTGSLLRPLAHARDDCRFTGIELAPAPWLLGRVLGARQPNIEWRRGDLFSLSWSEYDVVYAFLSPVPMPAVWAKARTEMKPGSLLISNSFAVPERTPEQVLEVQDRRATRLHAYRISEGDKTCQ</sequence>
<gene>
    <name evidence="6" type="ORF">M622_07570</name>
</gene>
<feature type="transmembrane region" description="Helical" evidence="4">
    <location>
        <begin position="55"/>
        <end position="75"/>
    </location>
</feature>
<keyword evidence="2" id="KW-0808">Transferase</keyword>
<keyword evidence="3" id="KW-0949">S-adenosyl-L-methionine</keyword>
<dbReference type="Pfam" id="PF13649">
    <property type="entry name" value="Methyltransf_25"/>
    <property type="match status" value="1"/>
</dbReference>
<keyword evidence="4" id="KW-0812">Transmembrane</keyword>
<dbReference type="PATRIC" id="fig|1348657.5.peg.3533"/>
<evidence type="ECO:0000313" key="7">
    <source>
        <dbReference type="Proteomes" id="UP000015455"/>
    </source>
</evidence>
<keyword evidence="4" id="KW-1133">Transmembrane helix</keyword>